<name>A0A918GND4_9PSEU</name>
<dbReference type="CDD" id="cd08899">
    <property type="entry name" value="SRPBCC_CalC_Aha1-like_6"/>
    <property type="match status" value="1"/>
</dbReference>
<comment type="caution">
    <text evidence="3">The sequence shown here is derived from an EMBL/GenBank/DDBJ whole genome shotgun (WGS) entry which is preliminary data.</text>
</comment>
<dbReference type="Proteomes" id="UP000660680">
    <property type="component" value="Unassembled WGS sequence"/>
</dbReference>
<evidence type="ECO:0000259" key="2">
    <source>
        <dbReference type="Pfam" id="PF08327"/>
    </source>
</evidence>
<protein>
    <submittedName>
        <fullName evidence="3">Activator of HSP90 ATPase</fullName>
    </submittedName>
</protein>
<accession>A0A918GND4</accession>
<organism evidence="3 4">
    <name type="scientific">Actinokineospora fastidiosa</name>
    <dbReference type="NCBI Taxonomy" id="1816"/>
    <lineage>
        <taxon>Bacteria</taxon>
        <taxon>Bacillati</taxon>
        <taxon>Actinomycetota</taxon>
        <taxon>Actinomycetes</taxon>
        <taxon>Pseudonocardiales</taxon>
        <taxon>Pseudonocardiaceae</taxon>
        <taxon>Actinokineospora</taxon>
    </lineage>
</organism>
<feature type="domain" description="Activator of Hsp90 ATPase homologue 1/2-like C-terminal" evidence="2">
    <location>
        <begin position="39"/>
        <end position="150"/>
    </location>
</feature>
<dbReference type="InterPro" id="IPR013538">
    <property type="entry name" value="ASHA1/2-like_C"/>
</dbReference>
<evidence type="ECO:0000313" key="4">
    <source>
        <dbReference type="Proteomes" id="UP000660680"/>
    </source>
</evidence>
<reference evidence="3" key="2">
    <citation type="submission" date="2020-09" db="EMBL/GenBank/DDBJ databases">
        <authorList>
            <person name="Sun Q."/>
            <person name="Ohkuma M."/>
        </authorList>
    </citation>
    <scope>NUCLEOTIDE SEQUENCE</scope>
    <source>
        <strain evidence="3">JCM 3276</strain>
    </source>
</reference>
<dbReference type="RefSeq" id="WP_189213170.1">
    <property type="nucleotide sequence ID" value="NZ_BMRB01000005.1"/>
</dbReference>
<proteinExistence type="inferred from homology"/>
<dbReference type="AlphaFoldDB" id="A0A918GND4"/>
<sequence>MTIDVDHQINAVSRTIGSRTLEAGEARVLTVSQTYKGEVEDVWDALTNPERLPRWFLPVTGELRLGGRYQLEGNAGGVVERCDPPTSFAATWEFGGDVSWIEVTLTPVEAGVRFQLEHVAHVDDERWAEYGPGAVGIGWDLGIMGLAEHLSGSPAVEPSSAAEWTASAEGVAFMRASNERWREASVAAGTDPAEAQAAADRVFAAYTAAP</sequence>
<dbReference type="EMBL" id="BMRB01000005">
    <property type="protein sequence ID" value="GGS50189.1"/>
    <property type="molecule type" value="Genomic_DNA"/>
</dbReference>
<evidence type="ECO:0000256" key="1">
    <source>
        <dbReference type="ARBA" id="ARBA00006817"/>
    </source>
</evidence>
<dbReference type="InterPro" id="IPR023393">
    <property type="entry name" value="START-like_dom_sf"/>
</dbReference>
<dbReference type="Pfam" id="PF08327">
    <property type="entry name" value="AHSA1"/>
    <property type="match status" value="1"/>
</dbReference>
<comment type="similarity">
    <text evidence="1">Belongs to the AHA1 family.</text>
</comment>
<reference evidence="3" key="1">
    <citation type="journal article" date="2014" name="Int. J. Syst. Evol. Microbiol.">
        <title>Complete genome sequence of Corynebacterium casei LMG S-19264T (=DSM 44701T), isolated from a smear-ripened cheese.</title>
        <authorList>
            <consortium name="US DOE Joint Genome Institute (JGI-PGF)"/>
            <person name="Walter F."/>
            <person name="Albersmeier A."/>
            <person name="Kalinowski J."/>
            <person name="Ruckert C."/>
        </authorList>
    </citation>
    <scope>NUCLEOTIDE SEQUENCE</scope>
    <source>
        <strain evidence="3">JCM 3276</strain>
    </source>
</reference>
<dbReference type="SUPFAM" id="SSF55961">
    <property type="entry name" value="Bet v1-like"/>
    <property type="match status" value="1"/>
</dbReference>
<keyword evidence="4" id="KW-1185">Reference proteome</keyword>
<evidence type="ECO:0000313" key="3">
    <source>
        <dbReference type="EMBL" id="GGS50189.1"/>
    </source>
</evidence>
<dbReference type="Gene3D" id="3.30.530.20">
    <property type="match status" value="1"/>
</dbReference>
<gene>
    <name evidence="3" type="ORF">GCM10010171_51690</name>
</gene>